<protein>
    <submittedName>
        <fullName evidence="1">G-D-S-L family lipolytic protein</fullName>
    </submittedName>
</protein>
<proteinExistence type="predicted"/>
<dbReference type="InterPro" id="IPR036514">
    <property type="entry name" value="SGNH_hydro_sf"/>
</dbReference>
<accession>A0ABW5N9C5</accession>
<dbReference type="Proteomes" id="UP001597459">
    <property type="component" value="Unassembled WGS sequence"/>
</dbReference>
<organism evidence="1 2">
    <name type="scientific">Aquimarina hainanensis</name>
    <dbReference type="NCBI Taxonomy" id="1578017"/>
    <lineage>
        <taxon>Bacteria</taxon>
        <taxon>Pseudomonadati</taxon>
        <taxon>Bacteroidota</taxon>
        <taxon>Flavobacteriia</taxon>
        <taxon>Flavobacteriales</taxon>
        <taxon>Flavobacteriaceae</taxon>
        <taxon>Aquimarina</taxon>
    </lineage>
</organism>
<keyword evidence="2" id="KW-1185">Reference proteome</keyword>
<dbReference type="RefSeq" id="WP_378257156.1">
    <property type="nucleotide sequence ID" value="NZ_JBHSJV010000001.1"/>
</dbReference>
<dbReference type="Gene3D" id="3.40.50.1110">
    <property type="entry name" value="SGNH hydrolase"/>
    <property type="match status" value="2"/>
</dbReference>
<dbReference type="EMBL" id="JBHULX010000004">
    <property type="protein sequence ID" value="MFD2590784.1"/>
    <property type="molecule type" value="Genomic_DNA"/>
</dbReference>
<name>A0ABW5N9C5_9FLAO</name>
<reference evidence="2" key="1">
    <citation type="journal article" date="2019" name="Int. J. Syst. Evol. Microbiol.">
        <title>The Global Catalogue of Microorganisms (GCM) 10K type strain sequencing project: providing services to taxonomists for standard genome sequencing and annotation.</title>
        <authorList>
            <consortium name="The Broad Institute Genomics Platform"/>
            <consortium name="The Broad Institute Genome Sequencing Center for Infectious Disease"/>
            <person name="Wu L."/>
            <person name="Ma J."/>
        </authorList>
    </citation>
    <scope>NUCLEOTIDE SEQUENCE [LARGE SCALE GENOMIC DNA]</scope>
    <source>
        <strain evidence="2">KCTC 42423</strain>
    </source>
</reference>
<dbReference type="PROSITE" id="PS51257">
    <property type="entry name" value="PROKAR_LIPOPROTEIN"/>
    <property type="match status" value="1"/>
</dbReference>
<evidence type="ECO:0000313" key="2">
    <source>
        <dbReference type="Proteomes" id="UP001597459"/>
    </source>
</evidence>
<comment type="caution">
    <text evidence="1">The sequence shown here is derived from an EMBL/GenBank/DDBJ whole genome shotgun (WGS) entry which is preliminary data.</text>
</comment>
<gene>
    <name evidence="1" type="ORF">ACFSTE_08050</name>
</gene>
<evidence type="ECO:0000313" key="1">
    <source>
        <dbReference type="EMBL" id="MFD2590784.1"/>
    </source>
</evidence>
<sequence length="508" mass="52532">MKNNIKYITLLALGMIACEPEFENPIDESGNYESGEANFSNYVALGNSLTAGFADGALYITGQENSYPNILAQQFKSAGGGEFTQPLMNDNAGGALLSGTQILDNRFVLAFGADGSPKPAIYTGAAPTTEISNNLGNTFNNMGVPGAKSYHLVAPGYGNVAGVPAGTANPYFARFASSATTTVIADAVAQNATFFSLWIGNNDVLSYATSGGEGEDHNTTGNLDPATYGSQDITNSNVFAGVYSQLVDAMLAGGAKGVLLSLPSVTSIPYFTTVPYNPVPMDATTAAGANLAYAQYNGGLQQALAALAGTGLLTEEEVARRTITFVEGQNAVVIEDEDLTDLGAINPAFAALPKLRQATAEDLLVLPASSIIGTLADPNTPTSVIGVGVALEDKWVLTPEEQTAISTAQSAYNLTIKGIADAKGLAFYDAAADLEKVATVGIPYDGGVVTSEFVRGGGFSLDGVHPTPRGHAIIANGIMNALKSTYNTNLPKVRPGDYGTVTLSNDVN</sequence>
<dbReference type="SUPFAM" id="SSF52266">
    <property type="entry name" value="SGNH hydrolase"/>
    <property type="match status" value="2"/>
</dbReference>